<sequence>MSPPPRMAAPPEATAVFGAAARALRPNPRRNVAEWAEAERVVSAESGSPWPGRWSTARVPYLREIMKKLSLSHPARRVTFRKSAQIGGSECGVNMLGQIMAETPAPVLVVLPTDGEAADYNRLKLDPTIRETPALRSQVKDQTSRDERGSTSFFKRFPGGYLQLVGANTPKKLEMRTARVILFEEISKYPRNVEGRGSPIKLALSRTDMYTGREKIFDCSTPHVKGQCEVSSEYELGSKAAFHVPCPHCGFGQELLFANLRFDSEADEPDSAEYFCQSPLCGEAIAPHQKEAMMTAGAWVHERPELENIHPSYRINILYSPVVPWVDVARRYQKARKDPTGGLRPFYQQALGEPWDEAFDLPKADILLARGDAWPVKRIPPGVLFLAGGTDVQGNRLVWAVWGFDRNFGQWLIETGELHGDPTQDLVWRQHEALLGRSWRDAWGREVRPRSWGIDSGYLSGHVYRHVLMQAGRHPFQVMALDGREKWGLPPIGKESWRPVRSPGQEHIPPEQLPKCPIYPVGTWDLKSELASAIRLTERGPGPEGWSPGALRWNGQMVDRAWIEELLAERFMEDPKTGKRVWARLAARNEAWDLAVYTRAQARAMSMSLTAEDWDALIAETQGAPEAAQGDLLAMVTPSLKAEAEAARRGQAERERLNEAEPEAPPPNMTAWGPAPSWTGGAAW</sequence>
<feature type="domain" description="Phage terminase large subunit GpA ATPase" evidence="2">
    <location>
        <begin position="50"/>
        <end position="299"/>
    </location>
</feature>
<dbReference type="InterPro" id="IPR046453">
    <property type="entry name" value="GpA_ATPase"/>
</dbReference>
<comment type="caution">
    <text evidence="4">The sequence shown here is derived from an EMBL/GenBank/DDBJ whole genome shotgun (WGS) entry which is preliminary data.</text>
</comment>
<reference evidence="4 5" key="1">
    <citation type="submission" date="2021-01" db="EMBL/GenBank/DDBJ databases">
        <title>Roseomonas sp. nov, a bacterium isolated from an oil production mixture in Yumen Oilfield.</title>
        <authorList>
            <person name="Wu D."/>
        </authorList>
    </citation>
    <scope>NUCLEOTIDE SEQUENCE [LARGE SCALE GENOMIC DNA]</scope>
    <source>
        <strain evidence="4 5">ROY-5-3</strain>
    </source>
</reference>
<dbReference type="HAMAP" id="MF_04144">
    <property type="entry name" value="TERL_LAMBDA"/>
    <property type="match status" value="1"/>
</dbReference>
<evidence type="ECO:0000259" key="2">
    <source>
        <dbReference type="Pfam" id="PF05876"/>
    </source>
</evidence>
<evidence type="ECO:0000259" key="3">
    <source>
        <dbReference type="Pfam" id="PF20454"/>
    </source>
</evidence>
<dbReference type="Pfam" id="PF05876">
    <property type="entry name" value="GpA_ATPase"/>
    <property type="match status" value="1"/>
</dbReference>
<name>A0ABS6H936_9PROT</name>
<dbReference type="Pfam" id="PF20454">
    <property type="entry name" value="GpA_nuclease"/>
    <property type="match status" value="1"/>
</dbReference>
<dbReference type="RefSeq" id="WP_216874756.1">
    <property type="nucleotide sequence ID" value="NZ_JAERQM010000002.1"/>
</dbReference>
<feature type="domain" description="Terminase large subunit GpA endonuclease" evidence="3">
    <location>
        <begin position="310"/>
        <end position="614"/>
    </location>
</feature>
<proteinExistence type="inferred from homology"/>
<dbReference type="InterPro" id="IPR046454">
    <property type="entry name" value="GpA_endonuclease"/>
</dbReference>
<gene>
    <name evidence="4" type="ORF">JJQ90_09740</name>
</gene>
<feature type="compositionally biased region" description="Basic and acidic residues" evidence="1">
    <location>
        <begin position="644"/>
        <end position="659"/>
    </location>
</feature>
<dbReference type="InterPro" id="IPR008866">
    <property type="entry name" value="Phage_lambda_GpA-like"/>
</dbReference>
<accession>A0ABS6H936</accession>
<feature type="region of interest" description="Disordered" evidence="1">
    <location>
        <begin position="644"/>
        <end position="684"/>
    </location>
</feature>
<dbReference type="Proteomes" id="UP000689967">
    <property type="component" value="Unassembled WGS sequence"/>
</dbReference>
<evidence type="ECO:0000313" key="5">
    <source>
        <dbReference type="Proteomes" id="UP000689967"/>
    </source>
</evidence>
<organism evidence="4 5">
    <name type="scientific">Falsiroseomonas oleicola</name>
    <dbReference type="NCBI Taxonomy" id="2801474"/>
    <lineage>
        <taxon>Bacteria</taxon>
        <taxon>Pseudomonadati</taxon>
        <taxon>Pseudomonadota</taxon>
        <taxon>Alphaproteobacteria</taxon>
        <taxon>Acetobacterales</taxon>
        <taxon>Roseomonadaceae</taxon>
        <taxon>Falsiroseomonas</taxon>
    </lineage>
</organism>
<evidence type="ECO:0000256" key="1">
    <source>
        <dbReference type="SAM" id="MobiDB-lite"/>
    </source>
</evidence>
<dbReference type="EMBL" id="JAERQM010000002">
    <property type="protein sequence ID" value="MBU8543986.1"/>
    <property type="molecule type" value="Genomic_DNA"/>
</dbReference>
<keyword evidence="5" id="KW-1185">Reference proteome</keyword>
<evidence type="ECO:0000313" key="4">
    <source>
        <dbReference type="EMBL" id="MBU8543986.1"/>
    </source>
</evidence>
<protein>
    <submittedName>
        <fullName evidence="4">Phage terminase large subunit family protein</fullName>
    </submittedName>
</protein>